<evidence type="ECO:0000313" key="1">
    <source>
        <dbReference type="EMBL" id="CAG8708653.1"/>
    </source>
</evidence>
<comment type="caution">
    <text evidence="1">The sequence shown here is derived from an EMBL/GenBank/DDBJ whole genome shotgun (WGS) entry which is preliminary data.</text>
</comment>
<feature type="non-terminal residue" evidence="1">
    <location>
        <position position="1"/>
    </location>
</feature>
<evidence type="ECO:0000313" key="2">
    <source>
        <dbReference type="Proteomes" id="UP000789525"/>
    </source>
</evidence>
<organism evidence="1 2">
    <name type="scientific">Acaulospora colombiana</name>
    <dbReference type="NCBI Taxonomy" id="27376"/>
    <lineage>
        <taxon>Eukaryota</taxon>
        <taxon>Fungi</taxon>
        <taxon>Fungi incertae sedis</taxon>
        <taxon>Mucoromycota</taxon>
        <taxon>Glomeromycotina</taxon>
        <taxon>Glomeromycetes</taxon>
        <taxon>Diversisporales</taxon>
        <taxon>Acaulosporaceae</taxon>
        <taxon>Acaulospora</taxon>
    </lineage>
</organism>
<reference evidence="1" key="1">
    <citation type="submission" date="2021-06" db="EMBL/GenBank/DDBJ databases">
        <authorList>
            <person name="Kallberg Y."/>
            <person name="Tangrot J."/>
            <person name="Rosling A."/>
        </authorList>
    </citation>
    <scope>NUCLEOTIDE SEQUENCE</scope>
    <source>
        <strain evidence="1">CL356</strain>
    </source>
</reference>
<accession>A0ACA9PFU1</accession>
<gene>
    <name evidence="1" type="ORF">ACOLOM_LOCUS10561</name>
</gene>
<dbReference type="Proteomes" id="UP000789525">
    <property type="component" value="Unassembled WGS sequence"/>
</dbReference>
<protein>
    <submittedName>
        <fullName evidence="1">11821_t:CDS:1</fullName>
    </submittedName>
</protein>
<keyword evidence="2" id="KW-1185">Reference proteome</keyword>
<name>A0ACA9PFU1_9GLOM</name>
<dbReference type="EMBL" id="CAJVPT010034672">
    <property type="protein sequence ID" value="CAG8708653.1"/>
    <property type="molecule type" value="Genomic_DNA"/>
</dbReference>
<sequence>FRMCPLEGSHASRRSRQFQKWLAALTSTAMALPAHLQLAPTPQELEYITGEMLVFIQPLFRMERVRLVSVSASIIHKNKLHIIAHMQIKGVYGPFRPPAKTKVPLWLAQSLKLKRKCRIVPPDWVTRRPPSPASRECLSAMRKWQRFYSTSPDDIMEPDRVRILLKDLREARQAKCRELLKGLDESHLSVSTIWHHEDPGLI</sequence>
<proteinExistence type="predicted"/>